<dbReference type="GO" id="GO:0003677">
    <property type="term" value="F:DNA binding"/>
    <property type="evidence" value="ECO:0007669"/>
    <property type="project" value="UniProtKB-KW"/>
</dbReference>
<dbReference type="InParanoid" id="A0A7M7T7E3"/>
<evidence type="ECO:0000256" key="5">
    <source>
        <dbReference type="ARBA" id="ARBA00022705"/>
    </source>
</evidence>
<dbReference type="Proteomes" id="UP000002358">
    <property type="component" value="Unassembled WGS sequence"/>
</dbReference>
<evidence type="ECO:0000256" key="6">
    <source>
        <dbReference type="ARBA" id="ARBA00022932"/>
    </source>
</evidence>
<evidence type="ECO:0000259" key="9">
    <source>
        <dbReference type="Pfam" id="PF03175"/>
    </source>
</evidence>
<evidence type="ECO:0000313" key="10">
    <source>
        <dbReference type="EnsemblMetazoa" id="XP_031779852"/>
    </source>
</evidence>
<dbReference type="KEGG" id="nvi:116416277"/>
<keyword evidence="4" id="KW-0548">Nucleotidyltransferase</keyword>
<comment type="similarity">
    <text evidence="1">Belongs to the DNA polymerase type-B family.</text>
</comment>
<dbReference type="PANTHER" id="PTHR31511">
    <property type="entry name" value="PROTEIN CBG23764"/>
    <property type="match status" value="1"/>
</dbReference>
<dbReference type="InterPro" id="IPR004868">
    <property type="entry name" value="DNA-dir_DNA_pol_B_mt/vir"/>
</dbReference>
<keyword evidence="11" id="KW-1185">Reference proteome</keyword>
<evidence type="ECO:0000256" key="7">
    <source>
        <dbReference type="ARBA" id="ARBA00023125"/>
    </source>
</evidence>
<dbReference type="Pfam" id="PF03175">
    <property type="entry name" value="DNA_pol_B_2"/>
    <property type="match status" value="1"/>
</dbReference>
<feature type="domain" description="DNA-directed DNA polymerase family B mitochondria/virus" evidence="9">
    <location>
        <begin position="53"/>
        <end position="176"/>
    </location>
</feature>
<dbReference type="EC" id="2.7.7.7" evidence="2"/>
<keyword evidence="6" id="KW-0239">DNA-directed DNA polymerase</keyword>
<evidence type="ECO:0000313" key="11">
    <source>
        <dbReference type="Proteomes" id="UP000002358"/>
    </source>
</evidence>
<protein>
    <recommendedName>
        <fullName evidence="2">DNA-directed DNA polymerase</fullName>
        <ecNumber evidence="2">2.7.7.7</ecNumber>
    </recommendedName>
</protein>
<proteinExistence type="inferred from homology"/>
<dbReference type="GeneID" id="116416277"/>
<sequence>MTQFLPCDGFKWVEDLNCDFFNVPDDASVGYILEVDLEYPESLHDAHKDFRLCPEHAAPPGSNQEKLLTPLNSKERYVLHYVALKHGLRLKHIYRALQFNQKPWLKPYIDLNSEMRKNAKNEFEKMLFKLFNNAVYGKTMENERKRVDVMLVNKWEGRYGCEAYIAQPNFHSCAIFDENLVAVQLARTEISVRKPIYIGLTVLDLSKSLVYRFPYEYMQKRVGEKAKLLYTDTDSLIYEVSVVDMYAVMKTDLHEFVGFRSEMYSVKVQGQQPIKKTKGVKPSVVKSTIEFDDYIHCL</sequence>
<accession>A0A7M7T7E3</accession>
<name>A0A7M7T7E3_NASVI</name>
<dbReference type="AlphaFoldDB" id="A0A7M7T7E3"/>
<dbReference type="OrthoDB" id="7691935at2759"/>
<reference evidence="10" key="1">
    <citation type="submission" date="2021-01" db="UniProtKB">
        <authorList>
            <consortium name="EnsemblMetazoa"/>
        </authorList>
    </citation>
    <scope>IDENTIFICATION</scope>
</reference>
<keyword evidence="5" id="KW-0235">DNA replication</keyword>
<keyword evidence="3" id="KW-0808">Transferase</keyword>
<dbReference type="SUPFAM" id="SSF56672">
    <property type="entry name" value="DNA/RNA polymerases"/>
    <property type="match status" value="1"/>
</dbReference>
<dbReference type="InterPro" id="IPR043502">
    <property type="entry name" value="DNA/RNA_pol_sf"/>
</dbReference>
<keyword evidence="7" id="KW-0238">DNA-binding</keyword>
<dbReference type="GO" id="GO:0003887">
    <property type="term" value="F:DNA-directed DNA polymerase activity"/>
    <property type="evidence" value="ECO:0007669"/>
    <property type="project" value="UniProtKB-KW"/>
</dbReference>
<evidence type="ECO:0000256" key="1">
    <source>
        <dbReference type="ARBA" id="ARBA00005755"/>
    </source>
</evidence>
<dbReference type="PANTHER" id="PTHR31511:SF12">
    <property type="entry name" value="RHO TERMINATION FACTOR N-TERMINAL DOMAIN-CONTAINING PROTEIN"/>
    <property type="match status" value="1"/>
</dbReference>
<evidence type="ECO:0000256" key="2">
    <source>
        <dbReference type="ARBA" id="ARBA00012417"/>
    </source>
</evidence>
<evidence type="ECO:0000256" key="3">
    <source>
        <dbReference type="ARBA" id="ARBA00022679"/>
    </source>
</evidence>
<dbReference type="RefSeq" id="XP_031779852.1">
    <property type="nucleotide sequence ID" value="XM_031923992.2"/>
</dbReference>
<dbReference type="GO" id="GO:0006260">
    <property type="term" value="P:DNA replication"/>
    <property type="evidence" value="ECO:0007669"/>
    <property type="project" value="UniProtKB-KW"/>
</dbReference>
<organism evidence="10 11">
    <name type="scientific">Nasonia vitripennis</name>
    <name type="common">Parasitic wasp</name>
    <dbReference type="NCBI Taxonomy" id="7425"/>
    <lineage>
        <taxon>Eukaryota</taxon>
        <taxon>Metazoa</taxon>
        <taxon>Ecdysozoa</taxon>
        <taxon>Arthropoda</taxon>
        <taxon>Hexapoda</taxon>
        <taxon>Insecta</taxon>
        <taxon>Pterygota</taxon>
        <taxon>Neoptera</taxon>
        <taxon>Endopterygota</taxon>
        <taxon>Hymenoptera</taxon>
        <taxon>Apocrita</taxon>
        <taxon>Proctotrupomorpha</taxon>
        <taxon>Chalcidoidea</taxon>
        <taxon>Pteromalidae</taxon>
        <taxon>Pteromalinae</taxon>
        <taxon>Nasonia</taxon>
    </lineage>
</organism>
<comment type="catalytic activity">
    <reaction evidence="8">
        <text>DNA(n) + a 2'-deoxyribonucleoside 5'-triphosphate = DNA(n+1) + diphosphate</text>
        <dbReference type="Rhea" id="RHEA:22508"/>
        <dbReference type="Rhea" id="RHEA-COMP:17339"/>
        <dbReference type="Rhea" id="RHEA-COMP:17340"/>
        <dbReference type="ChEBI" id="CHEBI:33019"/>
        <dbReference type="ChEBI" id="CHEBI:61560"/>
        <dbReference type="ChEBI" id="CHEBI:173112"/>
        <dbReference type="EC" id="2.7.7.7"/>
    </reaction>
</comment>
<evidence type="ECO:0000256" key="4">
    <source>
        <dbReference type="ARBA" id="ARBA00022695"/>
    </source>
</evidence>
<evidence type="ECO:0000256" key="8">
    <source>
        <dbReference type="ARBA" id="ARBA00049244"/>
    </source>
</evidence>
<dbReference type="GO" id="GO:0000166">
    <property type="term" value="F:nucleotide binding"/>
    <property type="evidence" value="ECO:0007669"/>
    <property type="project" value="InterPro"/>
</dbReference>
<dbReference type="EnsemblMetazoa" id="XM_031923992">
    <property type="protein sequence ID" value="XP_031779852"/>
    <property type="gene ID" value="LOC116416277"/>
</dbReference>